<dbReference type="EMBL" id="BAND01000089">
    <property type="protein sequence ID" value="GAJ29965.1"/>
    <property type="molecule type" value="Genomic_DNA"/>
</dbReference>
<accession>A0A023D8A6</accession>
<organism evidence="1 2">
    <name type="scientific">Acidomonas methanolica NBRC 104435</name>
    <dbReference type="NCBI Taxonomy" id="1231351"/>
    <lineage>
        <taxon>Bacteria</taxon>
        <taxon>Pseudomonadati</taxon>
        <taxon>Pseudomonadota</taxon>
        <taxon>Alphaproteobacteria</taxon>
        <taxon>Acetobacterales</taxon>
        <taxon>Acetobacteraceae</taxon>
        <taxon>Acidomonas</taxon>
    </lineage>
</organism>
<evidence type="ECO:0000313" key="2">
    <source>
        <dbReference type="Proteomes" id="UP000019760"/>
    </source>
</evidence>
<name>A0A023D8A6_ACIMT</name>
<comment type="caution">
    <text evidence="1">The sequence shown here is derived from an EMBL/GenBank/DDBJ whole genome shotgun (WGS) entry which is preliminary data.</text>
</comment>
<gene>
    <name evidence="1" type="ORF">Amme_089_006</name>
</gene>
<sequence>MAFDAAVRHLTNCTWHCGELDRRTLLGEIGIDDAGVVRVHKGKVDAQQVTVTADCLVMHRQGEKLLAICDEFYLDAHRGRVVCVGRLCLKDFQASRVRYGFFFMYAILD</sequence>
<dbReference type="AlphaFoldDB" id="A0A023D8A6"/>
<reference evidence="1 2" key="2">
    <citation type="journal article" date="2014" name="FEMS Microbiol. Lett.">
        <title>Draft genomic DNA sequence of the facultatively methylotrophic bacterium Acidomonas methanolica type strain MB58.</title>
        <authorList>
            <person name="Higashiura N."/>
            <person name="Hadano H."/>
            <person name="Hirakawa H."/>
            <person name="Matsutani M."/>
            <person name="Takabe S."/>
            <person name="Matsushita K."/>
            <person name="Azuma Y."/>
        </authorList>
    </citation>
    <scope>NUCLEOTIDE SEQUENCE [LARGE SCALE GENOMIC DNA]</scope>
    <source>
        <strain evidence="1 2">MB58</strain>
    </source>
</reference>
<protein>
    <submittedName>
        <fullName evidence="1">Uncharacterized protein</fullName>
    </submittedName>
</protein>
<keyword evidence="2" id="KW-1185">Reference proteome</keyword>
<evidence type="ECO:0000313" key="1">
    <source>
        <dbReference type="EMBL" id="GAJ29965.1"/>
    </source>
</evidence>
<reference evidence="2" key="1">
    <citation type="journal article" date="2014" name="FEMS Microbiol. Lett.">
        <title>Draft Genomic DNA Sequence of the Facultatively Methylotrophic Bacterium Acidomonas methanolica type strain MB58.</title>
        <authorList>
            <person name="Higashiura N."/>
            <person name="Hadano H."/>
            <person name="Hirakawa H."/>
            <person name="Matsutani M."/>
            <person name="Takabe S."/>
            <person name="Matsushita K."/>
            <person name="Azuma Y."/>
        </authorList>
    </citation>
    <scope>NUCLEOTIDE SEQUENCE [LARGE SCALE GENOMIC DNA]</scope>
    <source>
        <strain evidence="2">MB58</strain>
    </source>
</reference>
<dbReference type="Proteomes" id="UP000019760">
    <property type="component" value="Unassembled WGS sequence"/>
</dbReference>
<proteinExistence type="predicted"/>